<geneLocation type="plasmid" evidence="1 2">
    <name>pJFP838A</name>
</geneLocation>
<evidence type="ECO:0008006" key="3">
    <source>
        <dbReference type="Google" id="ProtNLM"/>
    </source>
</evidence>
<dbReference type="Proteomes" id="UP000070260">
    <property type="component" value="Plasmid pJFP838A"/>
</dbReference>
<dbReference type="EMBL" id="CP013615">
    <property type="protein sequence ID" value="AMN31023.1"/>
    <property type="molecule type" value="Genomic_DNA"/>
</dbReference>
<protein>
    <recommendedName>
        <fullName evidence="3">TRASH domain-containing protein</fullName>
    </recommendedName>
</protein>
<dbReference type="RefSeq" id="WP_162485257.1">
    <property type="nucleotide sequence ID" value="NZ_CATNZX010000001.1"/>
</dbReference>
<name>A0A140GR64_CLOPF</name>
<dbReference type="PATRIC" id="fig|1502.177.peg.3314"/>
<proteinExistence type="predicted"/>
<reference evidence="1 2" key="1">
    <citation type="journal article" date="2016" name="PLoS ONE">
        <title>Plasmid Characterization and Chromosome Analysis of Two netF+ Clostridium perfringens Isolates Associated with Foal and Canine Necrotizing Enteritis.</title>
        <authorList>
            <person name="Mehdizadeh Gohari I."/>
            <person name="Kropinski A.M."/>
            <person name="Weese S.J."/>
            <person name="Parreira V.R."/>
            <person name="Whitehead A.E."/>
            <person name="Boerlin P."/>
            <person name="Prescott J.F."/>
        </authorList>
    </citation>
    <scope>NUCLEOTIDE SEQUENCE [LARGE SCALE GENOMIC DNA]</scope>
    <source>
        <strain evidence="1 2">JP838</strain>
        <plasmid evidence="2">Plasmid pJFP838A</plasmid>
    </source>
</reference>
<evidence type="ECO:0000313" key="1">
    <source>
        <dbReference type="EMBL" id="AMN31023.1"/>
    </source>
</evidence>
<sequence length="57" mass="6628">MGIFKKKQRCHICNKKTKNKEKIVYGDKSFCGIDCYLEFLDSLGNEEKISALNKKKI</sequence>
<organism evidence="1 2">
    <name type="scientific">Clostridium perfringens</name>
    <dbReference type="NCBI Taxonomy" id="1502"/>
    <lineage>
        <taxon>Bacteria</taxon>
        <taxon>Bacillati</taxon>
        <taxon>Bacillota</taxon>
        <taxon>Clostridia</taxon>
        <taxon>Eubacteriales</taxon>
        <taxon>Clostridiaceae</taxon>
        <taxon>Clostridium</taxon>
    </lineage>
</organism>
<evidence type="ECO:0000313" key="2">
    <source>
        <dbReference type="Proteomes" id="UP000070260"/>
    </source>
</evidence>
<keyword evidence="1" id="KW-0614">Plasmid</keyword>
<dbReference type="AlphaFoldDB" id="A0A140GR64"/>
<gene>
    <name evidence="1" type="ORF">JFP838_pA0107</name>
</gene>
<accession>A0A140GR64</accession>